<dbReference type="PaxDb" id="4097-A0A1S3YS99"/>
<dbReference type="InterPro" id="IPR011989">
    <property type="entry name" value="ARM-like"/>
</dbReference>
<dbReference type="KEGG" id="nta:107779174"/>
<evidence type="ECO:0000313" key="1">
    <source>
        <dbReference type="RefSeq" id="XP_016455027.1"/>
    </source>
</evidence>
<dbReference type="PANTHER" id="PTHR10261">
    <property type="entry name" value="COATOMER SUBUNIT GAMMA"/>
    <property type="match status" value="1"/>
</dbReference>
<dbReference type="PANTHER" id="PTHR10261:SF0">
    <property type="entry name" value="COATOMER SUBUNIT GAMMA-2"/>
    <property type="match status" value="1"/>
</dbReference>
<accession>A0A1S3YS99</accession>
<reference evidence="1 2" key="1">
    <citation type="submission" date="2025-04" db="UniProtKB">
        <authorList>
            <consortium name="RefSeq"/>
        </authorList>
    </citation>
    <scope>IDENTIFICATION</scope>
</reference>
<dbReference type="Gene3D" id="1.25.10.10">
    <property type="entry name" value="Leucine-rich Repeat Variant"/>
    <property type="match status" value="1"/>
</dbReference>
<name>A0A1S3YS99_TOBAC</name>
<dbReference type="RefSeq" id="XP_016455028.1">
    <property type="nucleotide sequence ID" value="XM_016599542.1"/>
</dbReference>
<evidence type="ECO:0000313" key="2">
    <source>
        <dbReference type="RefSeq" id="XP_016455028.1"/>
    </source>
</evidence>
<dbReference type="STRING" id="4097.A0A1S3YS99"/>
<dbReference type="OrthoDB" id="1651162at2759"/>
<dbReference type="InterPro" id="IPR017106">
    <property type="entry name" value="Coatomer_gsu"/>
</dbReference>
<protein>
    <submittedName>
        <fullName evidence="1 2">Coatomer subunit gamma-like</fullName>
    </submittedName>
</protein>
<organism evidence="2">
    <name type="scientific">Nicotiana tabacum</name>
    <name type="common">Common tobacco</name>
    <dbReference type="NCBI Taxonomy" id="4097"/>
    <lineage>
        <taxon>Eukaryota</taxon>
        <taxon>Viridiplantae</taxon>
        <taxon>Streptophyta</taxon>
        <taxon>Embryophyta</taxon>
        <taxon>Tracheophyta</taxon>
        <taxon>Spermatophyta</taxon>
        <taxon>Magnoliopsida</taxon>
        <taxon>eudicotyledons</taxon>
        <taxon>Gunneridae</taxon>
        <taxon>Pentapetalae</taxon>
        <taxon>asterids</taxon>
        <taxon>lamiids</taxon>
        <taxon>Solanales</taxon>
        <taxon>Solanaceae</taxon>
        <taxon>Nicotianoideae</taxon>
        <taxon>Nicotianeae</taxon>
        <taxon>Nicotiana</taxon>
    </lineage>
</organism>
<dbReference type="SMR" id="A0A1S3YS99"/>
<dbReference type="RefSeq" id="XP_016455027.1">
    <property type="nucleotide sequence ID" value="XM_016599541.1"/>
</dbReference>
<proteinExistence type="predicted"/>
<gene>
    <name evidence="1 2" type="primary">LOC107779174</name>
</gene>
<sequence length="98" mass="11101">MAQPLVKKDDDRDDEMDYSPFLGIEKGAVLQEARVFNDPQLDARRCSQVITKLLYLLNQGESFTKVSSEAISFSSKSSFHFFANCTMKHHKLNAKTAI</sequence>
<dbReference type="AlphaFoldDB" id="A0A1S3YS99"/>